<evidence type="ECO:0000313" key="2">
    <source>
        <dbReference type="EMBL" id="KAK4873617.1"/>
    </source>
</evidence>
<feature type="domain" description="DUF4371" evidence="1">
    <location>
        <begin position="55"/>
        <end position="182"/>
    </location>
</feature>
<dbReference type="PANTHER" id="PTHR45749:SF21">
    <property type="entry name" value="DUF4371 DOMAIN-CONTAINING PROTEIN"/>
    <property type="match status" value="1"/>
</dbReference>
<reference evidence="3" key="1">
    <citation type="submission" date="2023-01" db="EMBL/GenBank/DDBJ databases">
        <title>Key to firefly adult light organ development and bioluminescence: homeobox transcription factors regulate luciferase expression and transportation to peroxisome.</title>
        <authorList>
            <person name="Fu X."/>
        </authorList>
    </citation>
    <scope>NUCLEOTIDE SEQUENCE [LARGE SCALE GENOMIC DNA]</scope>
</reference>
<dbReference type="InterPro" id="IPR025398">
    <property type="entry name" value="DUF4371"/>
</dbReference>
<proteinExistence type="predicted"/>
<dbReference type="AlphaFoldDB" id="A0AAN7SC59"/>
<protein>
    <recommendedName>
        <fullName evidence="1">DUF4371 domain-containing protein</fullName>
    </recommendedName>
</protein>
<dbReference type="Pfam" id="PF14291">
    <property type="entry name" value="DUF4371"/>
    <property type="match status" value="1"/>
</dbReference>
<gene>
    <name evidence="2" type="ORF">RN001_012977</name>
</gene>
<dbReference type="EMBL" id="JARPUR010000006">
    <property type="protein sequence ID" value="KAK4873617.1"/>
    <property type="molecule type" value="Genomic_DNA"/>
</dbReference>
<comment type="caution">
    <text evidence="2">The sequence shown here is derived from an EMBL/GenBank/DDBJ whole genome shotgun (WGS) entry which is preliminary data.</text>
</comment>
<evidence type="ECO:0000259" key="1">
    <source>
        <dbReference type="Pfam" id="PF14291"/>
    </source>
</evidence>
<sequence>MQNQHLDIRNVIDSGRRKQVEENRETLFSIVETIKFCGRQELALRGTNDSAILRMRMKCGDTKLLKHCENIALNATYMSAKIQNDLISICGEIIQKKIVKCLNEAKVFSVLVDETSDISGHEQLSLCVRYTKKVETCYVVKEDFLGFVKVDNTTAQPLADTIIASLKNLDIDCNNMVGQRYERCF</sequence>
<accession>A0AAN7SC59</accession>
<evidence type="ECO:0000313" key="3">
    <source>
        <dbReference type="Proteomes" id="UP001353858"/>
    </source>
</evidence>
<keyword evidence="3" id="KW-1185">Reference proteome</keyword>
<name>A0AAN7SC59_9COLE</name>
<dbReference type="Proteomes" id="UP001353858">
    <property type="component" value="Unassembled WGS sequence"/>
</dbReference>
<organism evidence="2 3">
    <name type="scientific">Aquatica leii</name>
    <dbReference type="NCBI Taxonomy" id="1421715"/>
    <lineage>
        <taxon>Eukaryota</taxon>
        <taxon>Metazoa</taxon>
        <taxon>Ecdysozoa</taxon>
        <taxon>Arthropoda</taxon>
        <taxon>Hexapoda</taxon>
        <taxon>Insecta</taxon>
        <taxon>Pterygota</taxon>
        <taxon>Neoptera</taxon>
        <taxon>Endopterygota</taxon>
        <taxon>Coleoptera</taxon>
        <taxon>Polyphaga</taxon>
        <taxon>Elateriformia</taxon>
        <taxon>Elateroidea</taxon>
        <taxon>Lampyridae</taxon>
        <taxon>Luciolinae</taxon>
        <taxon>Aquatica</taxon>
    </lineage>
</organism>
<dbReference type="PANTHER" id="PTHR45749">
    <property type="match status" value="1"/>
</dbReference>